<dbReference type="AlphaFoldDB" id="X1JB17"/>
<name>X1JB17_9ZZZZ</name>
<feature type="non-terminal residue" evidence="1">
    <location>
        <position position="1"/>
    </location>
</feature>
<organism evidence="1">
    <name type="scientific">marine sediment metagenome</name>
    <dbReference type="NCBI Taxonomy" id="412755"/>
    <lineage>
        <taxon>unclassified sequences</taxon>
        <taxon>metagenomes</taxon>
        <taxon>ecological metagenomes</taxon>
    </lineage>
</organism>
<evidence type="ECO:0000313" key="1">
    <source>
        <dbReference type="EMBL" id="GAH91896.1"/>
    </source>
</evidence>
<comment type="caution">
    <text evidence="1">The sequence shown here is derived from an EMBL/GenBank/DDBJ whole genome shotgun (WGS) entry which is preliminary data.</text>
</comment>
<reference evidence="1" key="1">
    <citation type="journal article" date="2014" name="Front. Microbiol.">
        <title>High frequency of phylogenetically diverse reductive dehalogenase-homologous genes in deep subseafloor sedimentary metagenomes.</title>
        <authorList>
            <person name="Kawai M."/>
            <person name="Futagami T."/>
            <person name="Toyoda A."/>
            <person name="Takaki Y."/>
            <person name="Nishi S."/>
            <person name="Hori S."/>
            <person name="Arai W."/>
            <person name="Tsubouchi T."/>
            <person name="Morono Y."/>
            <person name="Uchiyama I."/>
            <person name="Ito T."/>
            <person name="Fujiyama A."/>
            <person name="Inagaki F."/>
            <person name="Takami H."/>
        </authorList>
    </citation>
    <scope>NUCLEOTIDE SEQUENCE</scope>
    <source>
        <strain evidence="1">Expedition CK06-06</strain>
    </source>
</reference>
<sequence length="29" mass="3687">FFETDYIYYRLAFFKSIVLFDEIRTLNVY</sequence>
<protein>
    <submittedName>
        <fullName evidence="1">Uncharacterized protein</fullName>
    </submittedName>
</protein>
<accession>X1JB17</accession>
<dbReference type="EMBL" id="BARU01047943">
    <property type="protein sequence ID" value="GAH91896.1"/>
    <property type="molecule type" value="Genomic_DNA"/>
</dbReference>
<proteinExistence type="predicted"/>
<gene>
    <name evidence="1" type="ORF">S03H2_71550</name>
</gene>